<accession>A0A4R5BV44</accession>
<evidence type="ECO:0000256" key="1">
    <source>
        <dbReference type="SAM" id="SignalP"/>
    </source>
</evidence>
<evidence type="ECO:0008006" key="4">
    <source>
        <dbReference type="Google" id="ProtNLM"/>
    </source>
</evidence>
<gene>
    <name evidence="2" type="ORF">E1202_15005</name>
</gene>
<comment type="caution">
    <text evidence="2">The sequence shown here is derived from an EMBL/GenBank/DDBJ whole genome shotgun (WGS) entry which is preliminary data.</text>
</comment>
<keyword evidence="3" id="KW-1185">Reference proteome</keyword>
<dbReference type="RefSeq" id="WP_132683686.1">
    <property type="nucleotide sequence ID" value="NZ_SMLA01000019.1"/>
</dbReference>
<dbReference type="Proteomes" id="UP000294723">
    <property type="component" value="Unassembled WGS sequence"/>
</dbReference>
<proteinExistence type="predicted"/>
<keyword evidence="1" id="KW-0732">Signal</keyword>
<organism evidence="2 3">
    <name type="scientific">Saccharopolyspora karakumensis</name>
    <dbReference type="NCBI Taxonomy" id="2530386"/>
    <lineage>
        <taxon>Bacteria</taxon>
        <taxon>Bacillati</taxon>
        <taxon>Actinomycetota</taxon>
        <taxon>Actinomycetes</taxon>
        <taxon>Pseudonocardiales</taxon>
        <taxon>Pseudonocardiaceae</taxon>
        <taxon>Saccharopolyspora</taxon>
    </lineage>
</organism>
<dbReference type="AlphaFoldDB" id="A0A4R5BV44"/>
<protein>
    <recommendedName>
        <fullName evidence="4">Peptidase inhibitor family I36</fullName>
    </recommendedName>
</protein>
<feature type="signal peptide" evidence="1">
    <location>
        <begin position="1"/>
        <end position="27"/>
    </location>
</feature>
<reference evidence="2 3" key="1">
    <citation type="submission" date="2019-03" db="EMBL/GenBank/DDBJ databases">
        <title>Draft genome sequences of novel Actinobacteria.</title>
        <authorList>
            <person name="Sahin N."/>
            <person name="Ay H."/>
            <person name="Saygin H."/>
        </authorList>
    </citation>
    <scope>NUCLEOTIDE SEQUENCE [LARGE SCALE GENOMIC DNA]</scope>
    <source>
        <strain evidence="2 3">5K548</strain>
    </source>
</reference>
<evidence type="ECO:0000313" key="2">
    <source>
        <dbReference type="EMBL" id="TDD88094.1"/>
    </source>
</evidence>
<evidence type="ECO:0000313" key="3">
    <source>
        <dbReference type="Proteomes" id="UP000294723"/>
    </source>
</evidence>
<name>A0A4R5BV44_9PSEU</name>
<dbReference type="Pfam" id="PF03995">
    <property type="entry name" value="Inhibitor_I36"/>
    <property type="match status" value="1"/>
</dbReference>
<feature type="chain" id="PRO_5020746196" description="Peptidase inhibitor family I36" evidence="1">
    <location>
        <begin position="28"/>
        <end position="123"/>
    </location>
</feature>
<sequence length="123" mass="12876">MHAALISKLAAAGAGSLLLLGAGAGLASGETQHEATARALAECEDTFLCVWDGPNYTGNRVDLFECQAGPIPLELRLGSFMNRQTPGTVANFHGAGGEWQYSSTAVEDSPNDKGFDTYLVDPC</sequence>
<dbReference type="EMBL" id="SMLA01000019">
    <property type="protein sequence ID" value="TDD88094.1"/>
    <property type="molecule type" value="Genomic_DNA"/>
</dbReference>